<reference evidence="2" key="1">
    <citation type="submission" date="2017-02" db="EMBL/GenBank/DDBJ databases">
        <authorList>
            <person name="Varghese N."/>
            <person name="Submissions S."/>
        </authorList>
    </citation>
    <scope>NUCLEOTIDE SEQUENCE [LARGE SCALE GENOMIC DNA]</scope>
    <source>
        <strain evidence="2">DSM 19608</strain>
    </source>
</reference>
<gene>
    <name evidence="1" type="ORF">SAMN02745782_00767</name>
</gene>
<dbReference type="RefSeq" id="WP_139364771.1">
    <property type="nucleotide sequence ID" value="NZ_FUXB01000003.1"/>
</dbReference>
<keyword evidence="2" id="KW-1185">Reference proteome</keyword>
<evidence type="ECO:0000313" key="1">
    <source>
        <dbReference type="EMBL" id="SJZ58743.1"/>
    </source>
</evidence>
<organism evidence="1 2">
    <name type="scientific">Vibrio cincinnatiensis DSM 19608</name>
    <dbReference type="NCBI Taxonomy" id="1123491"/>
    <lineage>
        <taxon>Bacteria</taxon>
        <taxon>Pseudomonadati</taxon>
        <taxon>Pseudomonadota</taxon>
        <taxon>Gammaproteobacteria</taxon>
        <taxon>Vibrionales</taxon>
        <taxon>Vibrionaceae</taxon>
        <taxon>Vibrio</taxon>
    </lineage>
</organism>
<dbReference type="OrthoDB" id="9895211at2"/>
<accession>A0A1T4LVI9</accession>
<dbReference type="AlphaFoldDB" id="A0A1T4LVI9"/>
<dbReference type="EMBL" id="FUXB01000003">
    <property type="protein sequence ID" value="SJZ58743.1"/>
    <property type="molecule type" value="Genomic_DNA"/>
</dbReference>
<sequence length="128" mass="14205">MSMIQPLLFTLFIAILSSVSLLNVAPSSLVTSVSTESESRTTSLSHQRIHHPNTAALVSSRLESPRLNPTPSPLDENEHTLAEANTYLALIHQRLIVLVSTTITVWSAPLFLRKDLQFLNLYSRFAHA</sequence>
<proteinExistence type="predicted"/>
<evidence type="ECO:0000313" key="2">
    <source>
        <dbReference type="Proteomes" id="UP000190834"/>
    </source>
</evidence>
<dbReference type="Proteomes" id="UP000190834">
    <property type="component" value="Unassembled WGS sequence"/>
</dbReference>
<dbReference type="STRING" id="1123491.SAMN02745782_00767"/>
<protein>
    <submittedName>
        <fullName evidence="1">Uncharacterized protein</fullName>
    </submittedName>
</protein>
<name>A0A1T4LVI9_VIBCI</name>